<dbReference type="InterPro" id="IPR045518">
    <property type="entry name" value="2EXR"/>
</dbReference>
<name>A0A8H3WMY1_9PEZI</name>
<dbReference type="Pfam" id="PF20150">
    <property type="entry name" value="2EXR"/>
    <property type="match status" value="1"/>
</dbReference>
<comment type="caution">
    <text evidence="2">The sequence shown here is derived from an EMBL/GenBank/DDBJ whole genome shotgun (WGS) entry which is preliminary data.</text>
</comment>
<sequence length="357" mass="40667">MSAQSFPQFPKLPQELRDQIWSDAVRPINPNHAGVHFFTVFNPVHSDEKFTDHLVVQQVDYCSNRSKFPLILSAPTSKDDTSLPSWNVGNPSTYAADFGLWTACRDSYKAIYKGYDRLRQDSIQKIKRPRAFPTWHTCREDCKDFPVTFSAANGDGSPVHLTVLPLRDLFVLRRFEDVGSISSALKNAPFDSPKLGYCGVTHLAVEFDPQWSVEGIEQCRNNAEITNVEYRAYREISQAIWSPLRPFQHLWMVDYRLRLKAGVSGQEKRAALWKSDFEEQFVFEGQGCKYYAVPIENPQDFCEYRDGLEPSNPAWIVSGVLEGLPDLFSISPNYSNPFGERALPPFGMIGILVCEYD</sequence>
<evidence type="ECO:0000259" key="1">
    <source>
        <dbReference type="Pfam" id="PF20150"/>
    </source>
</evidence>
<gene>
    <name evidence="2" type="ORF">GQ607_002997</name>
</gene>
<dbReference type="OrthoDB" id="3596450at2759"/>
<reference evidence="2 3" key="1">
    <citation type="submission" date="2019-12" db="EMBL/GenBank/DDBJ databases">
        <title>A genome sequence resource for the geographically widespread anthracnose pathogen Colletotrichum asianum.</title>
        <authorList>
            <person name="Meng Y."/>
        </authorList>
    </citation>
    <scope>NUCLEOTIDE SEQUENCE [LARGE SCALE GENOMIC DNA]</scope>
    <source>
        <strain evidence="2 3">ICMP 18580</strain>
    </source>
</reference>
<feature type="domain" description="2EXR" evidence="1">
    <location>
        <begin position="6"/>
        <end position="119"/>
    </location>
</feature>
<accession>A0A8H3WMY1</accession>
<dbReference type="Proteomes" id="UP000434172">
    <property type="component" value="Unassembled WGS sequence"/>
</dbReference>
<dbReference type="EMBL" id="WOWK01000010">
    <property type="protein sequence ID" value="KAF0329824.1"/>
    <property type="molecule type" value="Genomic_DNA"/>
</dbReference>
<proteinExistence type="predicted"/>
<organism evidence="2 3">
    <name type="scientific">Colletotrichum asianum</name>
    <dbReference type="NCBI Taxonomy" id="702518"/>
    <lineage>
        <taxon>Eukaryota</taxon>
        <taxon>Fungi</taxon>
        <taxon>Dikarya</taxon>
        <taxon>Ascomycota</taxon>
        <taxon>Pezizomycotina</taxon>
        <taxon>Sordariomycetes</taxon>
        <taxon>Hypocreomycetidae</taxon>
        <taxon>Glomerellales</taxon>
        <taxon>Glomerellaceae</taxon>
        <taxon>Colletotrichum</taxon>
        <taxon>Colletotrichum gloeosporioides species complex</taxon>
    </lineage>
</organism>
<evidence type="ECO:0000313" key="2">
    <source>
        <dbReference type="EMBL" id="KAF0329824.1"/>
    </source>
</evidence>
<dbReference type="AlphaFoldDB" id="A0A8H3WMY1"/>
<protein>
    <recommendedName>
        <fullName evidence="1">2EXR domain-containing protein</fullName>
    </recommendedName>
</protein>
<keyword evidence="3" id="KW-1185">Reference proteome</keyword>
<evidence type="ECO:0000313" key="3">
    <source>
        <dbReference type="Proteomes" id="UP000434172"/>
    </source>
</evidence>